<evidence type="ECO:0000313" key="3">
    <source>
        <dbReference type="Proteomes" id="UP000176665"/>
    </source>
</evidence>
<protein>
    <recommendedName>
        <fullName evidence="4">Glycosyltransferase RgtA/B/C/D-like domain-containing protein</fullName>
    </recommendedName>
</protein>
<feature type="transmembrane region" description="Helical" evidence="1">
    <location>
        <begin position="12"/>
        <end position="32"/>
    </location>
</feature>
<keyword evidence="1" id="KW-1133">Transmembrane helix</keyword>
<dbReference type="EMBL" id="MFJA01000009">
    <property type="protein sequence ID" value="OGG04023.1"/>
    <property type="molecule type" value="Genomic_DNA"/>
</dbReference>
<feature type="transmembrane region" description="Helical" evidence="1">
    <location>
        <begin position="124"/>
        <end position="149"/>
    </location>
</feature>
<feature type="transmembrane region" description="Helical" evidence="1">
    <location>
        <begin position="161"/>
        <end position="186"/>
    </location>
</feature>
<feature type="transmembrane region" description="Helical" evidence="1">
    <location>
        <begin position="198"/>
        <end position="219"/>
    </location>
</feature>
<organism evidence="2 3">
    <name type="scientific">Candidatus Gottesmanbacteria bacterium RBG_16_37_8</name>
    <dbReference type="NCBI Taxonomy" id="1798371"/>
    <lineage>
        <taxon>Bacteria</taxon>
        <taxon>Candidatus Gottesmaniibacteriota</taxon>
    </lineage>
</organism>
<evidence type="ECO:0000313" key="2">
    <source>
        <dbReference type="EMBL" id="OGG04023.1"/>
    </source>
</evidence>
<feature type="transmembrane region" description="Helical" evidence="1">
    <location>
        <begin position="44"/>
        <end position="66"/>
    </location>
</feature>
<feature type="transmembrane region" description="Helical" evidence="1">
    <location>
        <begin position="258"/>
        <end position="275"/>
    </location>
</feature>
<proteinExistence type="predicted"/>
<dbReference type="STRING" id="1798371.A2W14_00830"/>
<name>A0A1F5YVC4_9BACT</name>
<reference evidence="2 3" key="1">
    <citation type="journal article" date="2016" name="Nat. Commun.">
        <title>Thousands of microbial genomes shed light on interconnected biogeochemical processes in an aquifer system.</title>
        <authorList>
            <person name="Anantharaman K."/>
            <person name="Brown C.T."/>
            <person name="Hug L.A."/>
            <person name="Sharon I."/>
            <person name="Castelle C.J."/>
            <person name="Probst A.J."/>
            <person name="Thomas B.C."/>
            <person name="Singh A."/>
            <person name="Wilkins M.J."/>
            <person name="Karaoz U."/>
            <person name="Brodie E.L."/>
            <person name="Williams K.H."/>
            <person name="Hubbard S.S."/>
            <person name="Banfield J.F."/>
        </authorList>
    </citation>
    <scope>NUCLEOTIDE SEQUENCE [LARGE SCALE GENOMIC DNA]</scope>
</reference>
<feature type="transmembrane region" description="Helical" evidence="1">
    <location>
        <begin position="305"/>
        <end position="321"/>
    </location>
</feature>
<dbReference type="Proteomes" id="UP000176665">
    <property type="component" value="Unassembled WGS sequence"/>
</dbReference>
<feature type="transmembrane region" description="Helical" evidence="1">
    <location>
        <begin position="231"/>
        <end position="252"/>
    </location>
</feature>
<comment type="caution">
    <text evidence="2">The sequence shown here is derived from an EMBL/GenBank/DDBJ whole genome shotgun (WGS) entry which is preliminary data.</text>
</comment>
<feature type="transmembrane region" description="Helical" evidence="1">
    <location>
        <begin position="78"/>
        <end position="98"/>
    </location>
</feature>
<sequence>MFLRFFKSSRPLIIIIFLSFLFFLDTSKFFFISDDFYYLSFTNYSSIILPSHLPQHYIPLFLSLLLTVKKIFGLNPSIFHLLTISVHLLNSILVFMLAKNFFKGNLPLLSAAVFTFFFPSYETVYWITGLSLSLMLMFSLLSMLVFIYWLKTKKIYHLFLVNLLTFASILSHEYGLMTAVVFFLYLKIFKKNAKLNDYFSLLLAPLLITCFLTFGKLIARTALTAQNINPYSFTATFIKTFTYLILPFPFLLDKVDKILIITIFILLFFIIYKKISGQKLRLFLLLWLLADLLMISLTSLPQARYYYFLAVPAIFLLLSILSSISDKLLIFYCLLVIFQGLVFLSEQKVYWSKTSLITKNVLNSLSQYYKNLPDDKNLYLVNFPDSLNGPPWNAYLFRNGLGSALELFNGLDPQKLVFVTTSHNPLLRYDPILTEGQLIKLEGNGNRIVYFNQVFP</sequence>
<evidence type="ECO:0000256" key="1">
    <source>
        <dbReference type="SAM" id="Phobius"/>
    </source>
</evidence>
<evidence type="ECO:0008006" key="4">
    <source>
        <dbReference type="Google" id="ProtNLM"/>
    </source>
</evidence>
<accession>A0A1F5YVC4</accession>
<dbReference type="AlphaFoldDB" id="A0A1F5YVC4"/>
<gene>
    <name evidence="2" type="ORF">A2W14_00830</name>
</gene>
<keyword evidence="1" id="KW-0812">Transmembrane</keyword>
<feature type="transmembrane region" description="Helical" evidence="1">
    <location>
        <begin position="328"/>
        <end position="345"/>
    </location>
</feature>
<keyword evidence="1" id="KW-0472">Membrane</keyword>